<dbReference type="Gramene" id="RZC49047">
    <property type="protein sequence ID" value="RZC49047"/>
    <property type="gene ID" value="C5167_017476"/>
</dbReference>
<dbReference type="GO" id="GO:0000390">
    <property type="term" value="P:spliceosomal complex disassembly"/>
    <property type="evidence" value="ECO:0007669"/>
    <property type="project" value="InterPro"/>
</dbReference>
<dbReference type="EMBL" id="CM010716">
    <property type="protein sequence ID" value="RZC49047.1"/>
    <property type="molecule type" value="Genomic_DNA"/>
</dbReference>
<dbReference type="PANTHER" id="PTHR23329">
    <property type="entry name" value="TUFTELIN-INTERACTING PROTEIN 11-RELATED"/>
    <property type="match status" value="1"/>
</dbReference>
<gene>
    <name evidence="2" type="ORF">C5167_017476</name>
</gene>
<evidence type="ECO:0000313" key="3">
    <source>
        <dbReference type="Proteomes" id="UP000316621"/>
    </source>
</evidence>
<protein>
    <submittedName>
        <fullName evidence="2">Uncharacterized protein</fullName>
    </submittedName>
</protein>
<evidence type="ECO:0000256" key="1">
    <source>
        <dbReference type="SAM" id="MobiDB-lite"/>
    </source>
</evidence>
<dbReference type="GO" id="GO:0071008">
    <property type="term" value="C:U2-type post-mRNA release spliceosomal complex"/>
    <property type="evidence" value="ECO:0007669"/>
    <property type="project" value="TreeGrafter"/>
</dbReference>
<evidence type="ECO:0000313" key="2">
    <source>
        <dbReference type="EMBL" id="RZC49047.1"/>
    </source>
</evidence>
<feature type="compositionally biased region" description="Basic and acidic residues" evidence="1">
    <location>
        <begin position="142"/>
        <end position="155"/>
    </location>
</feature>
<dbReference type="OMA" id="DIPMCEL"/>
<sequence>MGLGFNDYKEAKNGAKPIGQENFEEKKSLPPVVAVKSKEKPWSKQNQTKKKKNKAYTTAEEYLASKEDGGFQIGQKIIDMRGPQVRVLTNLEDLNAEEKARDSDKPMPELQYNIKLILDLAQRDIEKIDRDLRMEREKVVSLQSEKETLQKDAGRRRNSLITWMK</sequence>
<accession>A0A4Y7IJI2</accession>
<feature type="region of interest" description="Disordered" evidence="1">
    <location>
        <begin position="142"/>
        <end position="165"/>
    </location>
</feature>
<dbReference type="STRING" id="3469.A0A4Y7IJI2"/>
<reference evidence="2 3" key="1">
    <citation type="journal article" date="2018" name="Science">
        <title>The opium poppy genome and morphinan production.</title>
        <authorList>
            <person name="Guo L."/>
            <person name="Winzer T."/>
            <person name="Yang X."/>
            <person name="Li Y."/>
            <person name="Ning Z."/>
            <person name="He Z."/>
            <person name="Teodor R."/>
            <person name="Lu Y."/>
            <person name="Bowser T.A."/>
            <person name="Graham I.A."/>
            <person name="Ye K."/>
        </authorList>
    </citation>
    <scope>NUCLEOTIDE SEQUENCE [LARGE SCALE GENOMIC DNA]</scope>
    <source>
        <strain evidence="3">cv. HN1</strain>
        <tissue evidence="2">Leaves</tissue>
    </source>
</reference>
<dbReference type="InterPro" id="IPR045211">
    <property type="entry name" value="TFP11/STIP/Ntr1"/>
</dbReference>
<dbReference type="AlphaFoldDB" id="A0A4Y7IJI2"/>
<dbReference type="PANTHER" id="PTHR23329:SF1">
    <property type="entry name" value="TUFTELIN-INTERACTING PROTEIN 11"/>
    <property type="match status" value="1"/>
</dbReference>
<organism evidence="2 3">
    <name type="scientific">Papaver somniferum</name>
    <name type="common">Opium poppy</name>
    <dbReference type="NCBI Taxonomy" id="3469"/>
    <lineage>
        <taxon>Eukaryota</taxon>
        <taxon>Viridiplantae</taxon>
        <taxon>Streptophyta</taxon>
        <taxon>Embryophyta</taxon>
        <taxon>Tracheophyta</taxon>
        <taxon>Spermatophyta</taxon>
        <taxon>Magnoliopsida</taxon>
        <taxon>Ranunculales</taxon>
        <taxon>Papaveraceae</taxon>
        <taxon>Papaveroideae</taxon>
        <taxon>Papaver</taxon>
    </lineage>
</organism>
<name>A0A4Y7IJI2_PAPSO</name>
<proteinExistence type="predicted"/>
<keyword evidence="3" id="KW-1185">Reference proteome</keyword>
<feature type="region of interest" description="Disordered" evidence="1">
    <location>
        <begin position="1"/>
        <end position="56"/>
    </location>
</feature>
<dbReference type="Proteomes" id="UP000316621">
    <property type="component" value="Chromosome 2"/>
</dbReference>